<dbReference type="Proteomes" id="UP001597417">
    <property type="component" value="Unassembled WGS sequence"/>
</dbReference>
<proteinExistence type="predicted"/>
<dbReference type="EMBL" id="JBHUKR010000018">
    <property type="protein sequence ID" value="MFD2420387.1"/>
    <property type="molecule type" value="Genomic_DNA"/>
</dbReference>
<keyword evidence="3" id="KW-1185">Reference proteome</keyword>
<evidence type="ECO:0000256" key="1">
    <source>
        <dbReference type="SAM" id="MobiDB-lite"/>
    </source>
</evidence>
<evidence type="ECO:0000313" key="2">
    <source>
        <dbReference type="EMBL" id="MFD2420387.1"/>
    </source>
</evidence>
<protein>
    <recommendedName>
        <fullName evidence="4">Class I SAM-dependent methyltransferase</fullName>
    </recommendedName>
</protein>
<dbReference type="RefSeq" id="WP_378268417.1">
    <property type="nucleotide sequence ID" value="NZ_JBHUKR010000018.1"/>
</dbReference>
<evidence type="ECO:0008006" key="4">
    <source>
        <dbReference type="Google" id="ProtNLM"/>
    </source>
</evidence>
<name>A0ABW5G0L1_9PSEU</name>
<reference evidence="3" key="1">
    <citation type="journal article" date="2019" name="Int. J. Syst. Evol. Microbiol.">
        <title>The Global Catalogue of Microorganisms (GCM) 10K type strain sequencing project: providing services to taxonomists for standard genome sequencing and annotation.</title>
        <authorList>
            <consortium name="The Broad Institute Genomics Platform"/>
            <consortium name="The Broad Institute Genome Sequencing Center for Infectious Disease"/>
            <person name="Wu L."/>
            <person name="Ma J."/>
        </authorList>
    </citation>
    <scope>NUCLEOTIDE SEQUENCE [LARGE SCALE GENOMIC DNA]</scope>
    <source>
        <strain evidence="3">CGMCC 4.7645</strain>
    </source>
</reference>
<feature type="region of interest" description="Disordered" evidence="1">
    <location>
        <begin position="1"/>
        <end position="70"/>
    </location>
</feature>
<comment type="caution">
    <text evidence="2">The sequence shown here is derived from an EMBL/GenBank/DDBJ whole genome shotgun (WGS) entry which is preliminary data.</text>
</comment>
<sequence>MTRPDRPARRSRSHGPQSRGDSTRPARTRRGGDRRPYPTASTTTRVSPAKPGSATTRTQARRSAETPTPATVWAAGTAAIDLDATWPTPIVGRIVEAFSEPGQRVVLLPWPTSGERPRLGVVGADGVIAHAPGTDPDPQVSDALDAVTGLDRTARVVRVAAATNLTGPASRPFWTDLVGDPQSAPLTAAVSSEPSLASLDSAVLDGPDAVPADTDLVITSLRPEHSGDHSSDLVALVAARLLRVGGILAVITHSDWTHGELVDPTGAVVASAQNADLLYLQHIVALHVPLRGGQFVTELIPDPDGSRAERDARAVHRATVRGLPAPHRRIHSDVLVFAQPHQHAPLPVSAAERAQTNGVVR</sequence>
<organism evidence="2 3">
    <name type="scientific">Amycolatopsis pigmentata</name>
    <dbReference type="NCBI Taxonomy" id="450801"/>
    <lineage>
        <taxon>Bacteria</taxon>
        <taxon>Bacillati</taxon>
        <taxon>Actinomycetota</taxon>
        <taxon>Actinomycetes</taxon>
        <taxon>Pseudonocardiales</taxon>
        <taxon>Pseudonocardiaceae</taxon>
        <taxon>Amycolatopsis</taxon>
    </lineage>
</organism>
<evidence type="ECO:0000313" key="3">
    <source>
        <dbReference type="Proteomes" id="UP001597417"/>
    </source>
</evidence>
<accession>A0ABW5G0L1</accession>
<gene>
    <name evidence="2" type="ORF">ACFSXZ_29050</name>
</gene>